<evidence type="ECO:0000313" key="2">
    <source>
        <dbReference type="Proteomes" id="UP000176952"/>
    </source>
</evidence>
<dbReference type="AlphaFoldDB" id="A0A1G2B274"/>
<reference evidence="1 2" key="1">
    <citation type="journal article" date="2016" name="Nat. Commun.">
        <title>Thousands of microbial genomes shed light on interconnected biogeochemical processes in an aquifer system.</title>
        <authorList>
            <person name="Anantharaman K."/>
            <person name="Brown C.T."/>
            <person name="Hug L.A."/>
            <person name="Sharon I."/>
            <person name="Castelle C.J."/>
            <person name="Probst A.J."/>
            <person name="Thomas B.C."/>
            <person name="Singh A."/>
            <person name="Wilkins M.J."/>
            <person name="Karaoz U."/>
            <person name="Brodie E.L."/>
            <person name="Williams K.H."/>
            <person name="Hubbard S.S."/>
            <person name="Banfield J.F."/>
        </authorList>
    </citation>
    <scope>NUCLEOTIDE SEQUENCE [LARGE SCALE GENOMIC DNA]</scope>
</reference>
<dbReference type="Proteomes" id="UP000176952">
    <property type="component" value="Unassembled WGS sequence"/>
</dbReference>
<gene>
    <name evidence="1" type="ORF">A3F54_04465</name>
</gene>
<name>A0A1G2B274_9BACT</name>
<dbReference type="EMBL" id="MHKD01000022">
    <property type="protein sequence ID" value="OGY83055.1"/>
    <property type="molecule type" value="Genomic_DNA"/>
</dbReference>
<sequence>MDYTIIPIGKMEEGYILLADEKSLNGKDGISERIPVVEVCLKEKYISPPCMLYNQLKYSPWEELRDIKARKFYMERIKEVFDKRIIDEKITQVFKKIRFQ</sequence>
<dbReference type="STRING" id="1798542.A3F54_04465"/>
<protein>
    <submittedName>
        <fullName evidence="1">Uncharacterized protein</fullName>
    </submittedName>
</protein>
<proteinExistence type="predicted"/>
<evidence type="ECO:0000313" key="1">
    <source>
        <dbReference type="EMBL" id="OGY83055.1"/>
    </source>
</evidence>
<accession>A0A1G2B274</accession>
<comment type="caution">
    <text evidence="1">The sequence shown here is derived from an EMBL/GenBank/DDBJ whole genome shotgun (WGS) entry which is preliminary data.</text>
</comment>
<organism evidence="1 2">
    <name type="scientific">Candidatus Kerfeldbacteria bacterium RIFCSPHIGHO2_12_FULL_48_17</name>
    <dbReference type="NCBI Taxonomy" id="1798542"/>
    <lineage>
        <taxon>Bacteria</taxon>
        <taxon>Candidatus Kerfeldiibacteriota</taxon>
    </lineage>
</organism>